<gene>
    <name evidence="2" type="ORF">NRP21_13745</name>
</gene>
<dbReference type="RefSeq" id="WP_257716784.1">
    <property type="nucleotide sequence ID" value="NZ_JANJOU010000010.1"/>
</dbReference>
<organism evidence="2 3">
    <name type="scientific">Roseomonas populi</name>
    <dbReference type="NCBI Taxonomy" id="3121582"/>
    <lineage>
        <taxon>Bacteria</taxon>
        <taxon>Pseudomonadati</taxon>
        <taxon>Pseudomonadota</taxon>
        <taxon>Alphaproteobacteria</taxon>
        <taxon>Acetobacterales</taxon>
        <taxon>Roseomonadaceae</taxon>
        <taxon>Roseomonas</taxon>
    </lineage>
</organism>
<name>A0ABT1X4S5_9PROT</name>
<evidence type="ECO:0000256" key="1">
    <source>
        <dbReference type="SAM" id="MobiDB-lite"/>
    </source>
</evidence>
<feature type="region of interest" description="Disordered" evidence="1">
    <location>
        <begin position="1"/>
        <end position="25"/>
    </location>
</feature>
<dbReference type="Proteomes" id="UP001524642">
    <property type="component" value="Unassembled WGS sequence"/>
</dbReference>
<evidence type="ECO:0000313" key="3">
    <source>
        <dbReference type="Proteomes" id="UP001524642"/>
    </source>
</evidence>
<sequence length="141" mass="15803">MTSAPRFEDFPAVTSPPTRNAPLTLTPRDRHYRTRLRAAAAERPNFAGHYVLTTWGCGTECLYGAAVNLRTGRVTFLPFATCCVGEAPNGDERMVAFRQDSTLLVLLGMRDERGGDIGSHYYRMQGDRLVHLRSTPFPTRR</sequence>
<comment type="caution">
    <text evidence="2">The sequence shown here is derived from an EMBL/GenBank/DDBJ whole genome shotgun (WGS) entry which is preliminary data.</text>
</comment>
<dbReference type="EMBL" id="JANJOU010000010">
    <property type="protein sequence ID" value="MCR0983115.1"/>
    <property type="molecule type" value="Genomic_DNA"/>
</dbReference>
<evidence type="ECO:0000313" key="2">
    <source>
        <dbReference type="EMBL" id="MCR0983115.1"/>
    </source>
</evidence>
<accession>A0ABT1X4S5</accession>
<reference evidence="2 3" key="1">
    <citation type="submission" date="2022-06" db="EMBL/GenBank/DDBJ databases">
        <title>Roseomonas CN29.</title>
        <authorList>
            <person name="Cheng Y."/>
            <person name="He X."/>
        </authorList>
    </citation>
    <scope>NUCLEOTIDE SEQUENCE [LARGE SCALE GENOMIC DNA]</scope>
    <source>
        <strain evidence="2 3">CN29</strain>
    </source>
</reference>
<keyword evidence="3" id="KW-1185">Reference proteome</keyword>
<protein>
    <submittedName>
        <fullName evidence="2">Uncharacterized protein</fullName>
    </submittedName>
</protein>
<proteinExistence type="predicted"/>